<feature type="domain" description="LysM" evidence="1">
    <location>
        <begin position="74"/>
        <end position="120"/>
    </location>
</feature>
<evidence type="ECO:0000313" key="3">
    <source>
        <dbReference type="Proteomes" id="UP000288102"/>
    </source>
</evidence>
<dbReference type="PROSITE" id="PS51782">
    <property type="entry name" value="LYSM"/>
    <property type="match status" value="1"/>
</dbReference>
<dbReference type="Proteomes" id="UP000288102">
    <property type="component" value="Unassembled WGS sequence"/>
</dbReference>
<dbReference type="InterPro" id="IPR052196">
    <property type="entry name" value="Bact_Kbp"/>
</dbReference>
<dbReference type="OrthoDB" id="370541at2"/>
<dbReference type="Pfam" id="PF01476">
    <property type="entry name" value="LysM"/>
    <property type="match status" value="1"/>
</dbReference>
<gene>
    <name evidence="2" type="ORF">D0817_13115</name>
</gene>
<evidence type="ECO:0000259" key="1">
    <source>
        <dbReference type="PROSITE" id="PS51782"/>
    </source>
</evidence>
<dbReference type="Gene3D" id="3.10.350.10">
    <property type="entry name" value="LysM domain"/>
    <property type="match status" value="1"/>
</dbReference>
<dbReference type="SMART" id="SM00257">
    <property type="entry name" value="LysM"/>
    <property type="match status" value="1"/>
</dbReference>
<dbReference type="PANTHER" id="PTHR34700:SF4">
    <property type="entry name" value="PHAGE-LIKE ELEMENT PBSX PROTEIN XKDP"/>
    <property type="match status" value="1"/>
</dbReference>
<dbReference type="SUPFAM" id="SSF54106">
    <property type="entry name" value="LysM domain"/>
    <property type="match status" value="1"/>
</dbReference>
<dbReference type="AlphaFoldDB" id="A0A434A704"/>
<dbReference type="RefSeq" id="WP_127338794.1">
    <property type="nucleotide sequence ID" value="NZ_QWDM01000007.1"/>
</dbReference>
<dbReference type="EMBL" id="QWDM01000007">
    <property type="protein sequence ID" value="RUT70112.1"/>
    <property type="molecule type" value="Genomic_DNA"/>
</dbReference>
<dbReference type="InterPro" id="IPR036779">
    <property type="entry name" value="LysM_dom_sf"/>
</dbReference>
<protein>
    <submittedName>
        <fullName evidence="2">LysM peptidoglycan-binding domain-containing protein</fullName>
    </submittedName>
</protein>
<dbReference type="PANTHER" id="PTHR34700">
    <property type="entry name" value="POTASSIUM BINDING PROTEIN KBP"/>
    <property type="match status" value="1"/>
</dbReference>
<sequence length="123" mass="13960">MSLQEKYRQVTNLAADLGITNLQVREQDNVLYIDGTANSASDKDKLWDTYNKIDPDYRSADVVMNIEVTEKVSREYTVENGDSLSKIGKAYGVSWQDIYEANKDIIKNPDLIQAGWKLKIPTV</sequence>
<keyword evidence="3" id="KW-1185">Reference proteome</keyword>
<name>A0A434A704_9FLAO</name>
<proteinExistence type="predicted"/>
<reference evidence="3" key="1">
    <citation type="journal article" date="2019" name="Syst. Appl. Microbiol.">
        <title>Flavobacterium circumlabens sp. nov. and Flavobacterium cupreum sp. nov., two psychrotrophic species isolated from Antarctic environmental samples.</title>
        <authorList>
            <person name="Kralova S."/>
            <person name="Busse H.-J."/>
            <person name="Svec P."/>
            <person name="Maslanova I."/>
            <person name="Stankova E."/>
            <person name="Bartak M."/>
            <person name="Sedlacek I."/>
        </authorList>
    </citation>
    <scope>NUCLEOTIDE SEQUENCE [LARGE SCALE GENOMIC DNA]</scope>
    <source>
        <strain evidence="3">CCM 8825</strain>
    </source>
</reference>
<comment type="caution">
    <text evidence="2">The sequence shown here is derived from an EMBL/GenBank/DDBJ whole genome shotgun (WGS) entry which is preliminary data.</text>
</comment>
<dbReference type="InterPro" id="IPR018392">
    <property type="entry name" value="LysM"/>
</dbReference>
<dbReference type="CDD" id="cd00118">
    <property type="entry name" value="LysM"/>
    <property type="match status" value="1"/>
</dbReference>
<evidence type="ECO:0000313" key="2">
    <source>
        <dbReference type="EMBL" id="RUT70112.1"/>
    </source>
</evidence>
<accession>A0A434A704</accession>
<organism evidence="2 3">
    <name type="scientific">Flavobacterium cupreum</name>
    <dbReference type="NCBI Taxonomy" id="2133766"/>
    <lineage>
        <taxon>Bacteria</taxon>
        <taxon>Pseudomonadati</taxon>
        <taxon>Bacteroidota</taxon>
        <taxon>Flavobacteriia</taxon>
        <taxon>Flavobacteriales</taxon>
        <taxon>Flavobacteriaceae</taxon>
        <taxon>Flavobacterium</taxon>
    </lineage>
</organism>